<feature type="domain" description="U3 small nucleolar RNA-associated protein 6 N-terminal" evidence="7">
    <location>
        <begin position="9"/>
        <end position="78"/>
    </location>
</feature>
<dbReference type="GeneID" id="39750022"/>
<feature type="coiled-coil region" evidence="5">
    <location>
        <begin position="57"/>
        <end position="140"/>
    </location>
</feature>
<dbReference type="Proteomes" id="UP000195521">
    <property type="component" value="Unassembled WGS sequence"/>
</dbReference>
<evidence type="ECO:0000256" key="3">
    <source>
        <dbReference type="ARBA" id="ARBA00022737"/>
    </source>
</evidence>
<sequence>MIDKVCRLVENMVYELNDLKRKELFTDKEIRIIANKRRNHEYTINSSTCILLNFILYIEFEINLENLREKRKSEKKNNLLNEINEYKKLLKNHYSEFTKLKEEMKNENCPKKCKALKKLLNKNENHIKCYKNNILKIEKKLEILLRYSLSDTSLVKRIIQIFQTCLRKHHNNVEVWLQYFNFCYMKQKKEELENAILNCLKYHIKNELIWIFYLYYFYNIRKNIHYTRKLYIRAILFVPKSLCLNILYFNIEFDIFYKLLTNVKQKVDNSNEHFDKFSNFCKNDKKEQETKNDISIIHTDQTDDDILKLNIDQNSQSERDNTIIEDDDKYGLDAIIFLGNKFIKTYQNDKNSLHIFIFSLLNIYLKMEKSEWIKNYVLQFDNFKKLIFNSIQTYKFDQPCFYYYLFVTKCVTFSHFDFSEDKDFLLLKNSYYYQNDQEEQILQKYFNLEEVNNLLHELFSSFHNDLMIYFFCILLINLFDMFIEYNNIGDVFTIQNYEQTELSHSVEYEDSLFKDSQNGINESDVPTKINIHRGDQYKSTDGDKKNILFYMHKPTLTSHEDLQIFQFLKDEIFLCDTYKFRKINEEYLKERDKSTHHFLQKLNFMAYVCLFENRHSTISKNNFIYDFEQTNKNSDILSSILYFFLFDKRNIEKDDQVKKKHHFVQPDQVNILENGLSKKRKRDNPSLSGKNRHIARTFRDPIKKEEQRDTKKNMYESDSDNMSLRESAKDESSAYESETDAESGSSRSEVTRVDIRDDACDDARRPKEQSKMGSNLKQDLNSQASHFPNVEKTCNEKIFIIDNLVLLLRKDIDTFVKITILQCVLKLIIYINNNKIKRHFRSTISEEYSKVRESSQKKNFVKTELNNLAYLHNKVYTDDSVTE</sequence>
<keyword evidence="9" id="KW-1185">Reference proteome</keyword>
<dbReference type="GO" id="GO:0000462">
    <property type="term" value="P:maturation of SSU-rRNA from tricistronic rRNA transcript (SSU-rRNA, 5.8S rRNA, LSU-rRNA)"/>
    <property type="evidence" value="ECO:0007669"/>
    <property type="project" value="InterPro"/>
</dbReference>
<keyword evidence="4" id="KW-0539">Nucleus</keyword>
<dbReference type="InterPro" id="IPR013949">
    <property type="entry name" value="Utp6"/>
</dbReference>
<feature type="region of interest" description="Disordered" evidence="6">
    <location>
        <begin position="673"/>
        <end position="782"/>
    </location>
</feature>
<keyword evidence="2" id="KW-0698">rRNA processing</keyword>
<dbReference type="GO" id="GO:0034388">
    <property type="term" value="C:Pwp2p-containing subcomplex of 90S preribosome"/>
    <property type="evidence" value="ECO:0007669"/>
    <property type="project" value="TreeGrafter"/>
</dbReference>
<dbReference type="InterPro" id="IPR055347">
    <property type="entry name" value="UTP6_N"/>
</dbReference>
<evidence type="ECO:0000256" key="6">
    <source>
        <dbReference type="SAM" id="MobiDB-lite"/>
    </source>
</evidence>
<evidence type="ECO:0000313" key="8">
    <source>
        <dbReference type="EMBL" id="GAW83279.1"/>
    </source>
</evidence>
<feature type="compositionally biased region" description="Basic and acidic residues" evidence="6">
    <location>
        <begin position="749"/>
        <end position="770"/>
    </location>
</feature>
<dbReference type="OMA" id="CLFENRH"/>
<name>A0A1Y1JL70_PLAGO</name>
<organism evidence="8 9">
    <name type="scientific">Plasmodium gonderi</name>
    <dbReference type="NCBI Taxonomy" id="77519"/>
    <lineage>
        <taxon>Eukaryota</taxon>
        <taxon>Sar</taxon>
        <taxon>Alveolata</taxon>
        <taxon>Apicomplexa</taxon>
        <taxon>Aconoidasida</taxon>
        <taxon>Haemosporida</taxon>
        <taxon>Plasmodiidae</taxon>
        <taxon>Plasmodium</taxon>
        <taxon>Plasmodium (Plasmodium)</taxon>
    </lineage>
</organism>
<dbReference type="GO" id="GO:0030515">
    <property type="term" value="F:snoRNA binding"/>
    <property type="evidence" value="ECO:0007669"/>
    <property type="project" value="InterPro"/>
</dbReference>
<evidence type="ECO:0000259" key="7">
    <source>
        <dbReference type="Pfam" id="PF08640"/>
    </source>
</evidence>
<keyword evidence="5" id="KW-0175">Coiled coil</keyword>
<dbReference type="OrthoDB" id="28112at2759"/>
<protein>
    <submittedName>
        <fullName evidence="8">U3 small nucleolar RNA-associated protein 6</fullName>
    </submittedName>
</protein>
<comment type="caution">
    <text evidence="8">The sequence shown here is derived from an EMBL/GenBank/DDBJ whole genome shotgun (WGS) entry which is preliminary data.</text>
</comment>
<evidence type="ECO:0000256" key="2">
    <source>
        <dbReference type="ARBA" id="ARBA00022552"/>
    </source>
</evidence>
<evidence type="ECO:0000256" key="1">
    <source>
        <dbReference type="ARBA" id="ARBA00004604"/>
    </source>
</evidence>
<evidence type="ECO:0000313" key="9">
    <source>
        <dbReference type="Proteomes" id="UP000195521"/>
    </source>
</evidence>
<evidence type="ECO:0000256" key="5">
    <source>
        <dbReference type="SAM" id="Coils"/>
    </source>
</evidence>
<accession>A0A1Y1JL70</accession>
<dbReference type="EMBL" id="BDQF01000015">
    <property type="protein sequence ID" value="GAW83279.1"/>
    <property type="molecule type" value="Genomic_DNA"/>
</dbReference>
<gene>
    <name evidence="8" type="ORF">PGO_140730</name>
</gene>
<dbReference type="AlphaFoldDB" id="A0A1Y1JL70"/>
<dbReference type="InterPro" id="IPR011990">
    <property type="entry name" value="TPR-like_helical_dom_sf"/>
</dbReference>
<dbReference type="RefSeq" id="XP_028545868.1">
    <property type="nucleotide sequence ID" value="XM_028690067.1"/>
</dbReference>
<comment type="subcellular location">
    <subcellularLocation>
        <location evidence="1">Nucleus</location>
        <location evidence="1">Nucleolus</location>
    </subcellularLocation>
</comment>
<dbReference type="PANTHER" id="PTHR23271:SF1">
    <property type="entry name" value="U3 SMALL NUCLEOLAR RNA-ASSOCIATED PROTEIN 6 HOMOLOG"/>
    <property type="match status" value="1"/>
</dbReference>
<dbReference type="Gene3D" id="1.25.40.10">
    <property type="entry name" value="Tetratricopeptide repeat domain"/>
    <property type="match status" value="1"/>
</dbReference>
<dbReference type="SUPFAM" id="SSF48452">
    <property type="entry name" value="TPR-like"/>
    <property type="match status" value="1"/>
</dbReference>
<dbReference type="PANTHER" id="PTHR23271">
    <property type="entry name" value="HEPATOCELLULAR CARCINOMA-ASSOCIATED ANTIGEN 66"/>
    <property type="match status" value="1"/>
</dbReference>
<dbReference type="Pfam" id="PF08640">
    <property type="entry name" value="U3_assoc_6"/>
    <property type="match status" value="1"/>
</dbReference>
<reference evidence="9" key="1">
    <citation type="submission" date="2017-04" db="EMBL/GenBank/DDBJ databases">
        <title>Plasmodium gonderi genome.</title>
        <authorList>
            <person name="Arisue N."/>
            <person name="Honma H."/>
            <person name="Kawai S."/>
            <person name="Tougan T."/>
            <person name="Tanabe K."/>
            <person name="Horii T."/>
        </authorList>
    </citation>
    <scope>NUCLEOTIDE SEQUENCE [LARGE SCALE GENOMIC DNA]</scope>
    <source>
        <strain evidence="9">ATCC 30045</strain>
    </source>
</reference>
<evidence type="ECO:0000256" key="4">
    <source>
        <dbReference type="ARBA" id="ARBA00023242"/>
    </source>
</evidence>
<keyword evidence="3" id="KW-0677">Repeat</keyword>
<dbReference type="GO" id="GO:0032040">
    <property type="term" value="C:small-subunit processome"/>
    <property type="evidence" value="ECO:0007669"/>
    <property type="project" value="TreeGrafter"/>
</dbReference>
<proteinExistence type="predicted"/>
<feature type="compositionally biased region" description="Basic and acidic residues" evidence="6">
    <location>
        <begin position="697"/>
        <end position="715"/>
    </location>
</feature>
<feature type="compositionally biased region" description="Polar residues" evidence="6">
    <location>
        <begin position="771"/>
        <end position="782"/>
    </location>
</feature>